<feature type="coiled-coil region" evidence="1">
    <location>
        <begin position="34"/>
        <end position="83"/>
    </location>
</feature>
<evidence type="ECO:0000313" key="4">
    <source>
        <dbReference type="Proteomes" id="UP000823615"/>
    </source>
</evidence>
<accession>A0A9D9E0G8</accession>
<dbReference type="EMBL" id="JADIMT010000067">
    <property type="protein sequence ID" value="MBO8436437.1"/>
    <property type="molecule type" value="Genomic_DNA"/>
</dbReference>
<keyword evidence="2" id="KW-0472">Membrane</keyword>
<proteinExistence type="predicted"/>
<evidence type="ECO:0000256" key="2">
    <source>
        <dbReference type="SAM" id="Phobius"/>
    </source>
</evidence>
<name>A0A9D9E0G8_9SPIO</name>
<keyword evidence="2" id="KW-0812">Transmembrane</keyword>
<dbReference type="AlphaFoldDB" id="A0A9D9E0G8"/>
<evidence type="ECO:0000313" key="3">
    <source>
        <dbReference type="EMBL" id="MBO8436437.1"/>
    </source>
</evidence>
<keyword evidence="1" id="KW-0175">Coiled coil</keyword>
<feature type="transmembrane region" description="Helical" evidence="2">
    <location>
        <begin position="6"/>
        <end position="26"/>
    </location>
</feature>
<reference evidence="3" key="1">
    <citation type="submission" date="2020-10" db="EMBL/GenBank/DDBJ databases">
        <authorList>
            <person name="Gilroy R."/>
        </authorList>
    </citation>
    <scope>NUCLEOTIDE SEQUENCE</scope>
    <source>
        <strain evidence="3">7293</strain>
    </source>
</reference>
<keyword evidence="2" id="KW-1133">Transmembrane helix</keyword>
<protein>
    <submittedName>
        <fullName evidence="3">Uncharacterized protein</fullName>
    </submittedName>
</protein>
<sequence length="154" mass="17417">MNNVVTGLVSGLVIAVVLLLLGLWLASKASLKKKDKEIQKYKNMLAERMELETDGIAKIRSENEELKKANENLRVSLLAFRDKPGRKEMEMLQIMQKAVERLSLNSPGFAPAWQAAMRESEEEFKKVYSGFLPFIKRHIAKPTDAEVIDVDEGN</sequence>
<organism evidence="3 4">
    <name type="scientific">Candidatus Ornithospirochaeta stercoripullorum</name>
    <dbReference type="NCBI Taxonomy" id="2840899"/>
    <lineage>
        <taxon>Bacteria</taxon>
        <taxon>Pseudomonadati</taxon>
        <taxon>Spirochaetota</taxon>
        <taxon>Spirochaetia</taxon>
        <taxon>Spirochaetales</taxon>
        <taxon>Spirochaetaceae</taxon>
        <taxon>Spirochaetaceae incertae sedis</taxon>
        <taxon>Candidatus Ornithospirochaeta</taxon>
    </lineage>
</organism>
<dbReference type="Proteomes" id="UP000823615">
    <property type="component" value="Unassembled WGS sequence"/>
</dbReference>
<gene>
    <name evidence="3" type="ORF">IAA97_05620</name>
</gene>
<evidence type="ECO:0000256" key="1">
    <source>
        <dbReference type="SAM" id="Coils"/>
    </source>
</evidence>
<reference evidence="3" key="2">
    <citation type="journal article" date="2021" name="PeerJ">
        <title>Extensive microbial diversity within the chicken gut microbiome revealed by metagenomics and culture.</title>
        <authorList>
            <person name="Gilroy R."/>
            <person name="Ravi A."/>
            <person name="Getino M."/>
            <person name="Pursley I."/>
            <person name="Horton D.L."/>
            <person name="Alikhan N.F."/>
            <person name="Baker D."/>
            <person name="Gharbi K."/>
            <person name="Hall N."/>
            <person name="Watson M."/>
            <person name="Adriaenssens E.M."/>
            <person name="Foster-Nyarko E."/>
            <person name="Jarju S."/>
            <person name="Secka A."/>
            <person name="Antonio M."/>
            <person name="Oren A."/>
            <person name="Chaudhuri R.R."/>
            <person name="La Ragione R."/>
            <person name="Hildebrand F."/>
            <person name="Pallen M.J."/>
        </authorList>
    </citation>
    <scope>NUCLEOTIDE SEQUENCE</scope>
    <source>
        <strain evidence="3">7293</strain>
    </source>
</reference>
<comment type="caution">
    <text evidence="3">The sequence shown here is derived from an EMBL/GenBank/DDBJ whole genome shotgun (WGS) entry which is preliminary data.</text>
</comment>